<dbReference type="Proteomes" id="UP001162030">
    <property type="component" value="Chromosome"/>
</dbReference>
<evidence type="ECO:0000313" key="1">
    <source>
        <dbReference type="EMBL" id="CAI8851602.1"/>
    </source>
</evidence>
<proteinExistence type="predicted"/>
<protein>
    <recommendedName>
        <fullName evidence="3">Lipoprotein</fullName>
    </recommendedName>
</protein>
<gene>
    <name evidence="1" type="ORF">MSZNOR_2520</name>
</gene>
<name>A0ABN8X3E2_9GAMM</name>
<evidence type="ECO:0000313" key="2">
    <source>
        <dbReference type="Proteomes" id="UP001162030"/>
    </source>
</evidence>
<sequence length="274" mass="29104">MKLPSRWAQLASIPAVPQMNNTPTAPIFIPQGRRALVLVCTLLASCTTYDDRVPPVPLPSSNRDHADVNGARVAAEAYADPDQAEQAFGFDIRDAGLLPVRLLIDNQSTSVVRVNPQQTFLIDREGRAWPLLTGEQAYNRVASAVHVGTLVGNTSRGAVWGASVGGLTSFAIGLVLGGSVGSGLSNNLAEHAAFGAGIGTLVGGGQDTSGLENQIRRDLIAKSLRNQRLQPGELAYGYLFFPGKNEAQSARALRIGLEFDGYPEVVNLPLKPPR</sequence>
<organism evidence="1 2">
    <name type="scientific">Methylocaldum szegediense</name>
    <dbReference type="NCBI Taxonomy" id="73780"/>
    <lineage>
        <taxon>Bacteria</taxon>
        <taxon>Pseudomonadati</taxon>
        <taxon>Pseudomonadota</taxon>
        <taxon>Gammaproteobacteria</taxon>
        <taxon>Methylococcales</taxon>
        <taxon>Methylococcaceae</taxon>
        <taxon>Methylocaldum</taxon>
    </lineage>
</organism>
<evidence type="ECO:0008006" key="3">
    <source>
        <dbReference type="Google" id="ProtNLM"/>
    </source>
</evidence>
<keyword evidence="2" id="KW-1185">Reference proteome</keyword>
<accession>A0ABN8X3E2</accession>
<reference evidence="1 2" key="1">
    <citation type="submission" date="2023-03" db="EMBL/GenBank/DDBJ databases">
        <authorList>
            <person name="Pearce D."/>
        </authorList>
    </citation>
    <scope>NUCLEOTIDE SEQUENCE [LARGE SCALE GENOMIC DNA]</scope>
    <source>
        <strain evidence="1">Msz</strain>
    </source>
</reference>
<dbReference type="EMBL" id="OX458333">
    <property type="protein sequence ID" value="CAI8851602.1"/>
    <property type="molecule type" value="Genomic_DNA"/>
</dbReference>